<feature type="domain" description="Response regulatory" evidence="7">
    <location>
        <begin position="618"/>
        <end position="731"/>
    </location>
</feature>
<proteinExistence type="predicted"/>
<dbReference type="CDD" id="cd00130">
    <property type="entry name" value="PAS"/>
    <property type="match status" value="1"/>
</dbReference>
<keyword evidence="3 4" id="KW-0597">Phosphoprotein</keyword>
<evidence type="ECO:0000256" key="2">
    <source>
        <dbReference type="ARBA" id="ARBA00012438"/>
    </source>
</evidence>
<evidence type="ECO:0000259" key="6">
    <source>
        <dbReference type="PROSITE" id="PS50109"/>
    </source>
</evidence>
<comment type="caution">
    <text evidence="10">The sequence shown here is derived from an EMBL/GenBank/DDBJ whole genome shotgun (WGS) entry which is preliminary data.</text>
</comment>
<protein>
    <recommendedName>
        <fullName evidence="2">histidine kinase</fullName>
        <ecNumber evidence="2">2.7.13.3</ecNumber>
    </recommendedName>
</protein>
<dbReference type="Pfam" id="PF13426">
    <property type="entry name" value="PAS_9"/>
    <property type="match status" value="1"/>
</dbReference>
<feature type="domain" description="PAS" evidence="8">
    <location>
        <begin position="243"/>
        <end position="289"/>
    </location>
</feature>
<accession>A0A6L6WL47</accession>
<dbReference type="CDD" id="cd00082">
    <property type="entry name" value="HisKA"/>
    <property type="match status" value="1"/>
</dbReference>
<dbReference type="NCBIfam" id="TIGR00229">
    <property type="entry name" value="sensory_box"/>
    <property type="match status" value="1"/>
</dbReference>
<dbReference type="InterPro" id="IPR004358">
    <property type="entry name" value="Sig_transdc_His_kin-like_C"/>
</dbReference>
<dbReference type="SMART" id="SM00086">
    <property type="entry name" value="PAC"/>
    <property type="match status" value="1"/>
</dbReference>
<sequence length="737" mass="80742">MDTSTFSERLLWPRLIAAAALILLVVTVSLGVVLGVKTRQQFREIDSSWEAYSGGAEHKGILISSLREHLGFGGIIHNFKNYVLRRDPAYLTETRVQISQTIAVVEEFKQLELSNQERAALATVLGTIRLYQSRLDMVETAIAEGASVEHIDGLVRVDDTAAIGALLTLEQIWNDIQAVSSRRIVSAVDQGQQLILIGFMSVAALSLAALIIAGMIYFLVQHLRGAVSELALELTKRRRLQRSEARLAAAVEQSPATIAITGTDARIQYVNKKFEALSGWSRDEVIGETPSFLQSGRTSNETYTLLRQKLMDGQSWTGVFLNRKKDGSEYWVETTILPLIADNGSIQNFIAVGEDITEKRHARDQVVRAQKLEAVGQLSGGIAHDFNNILTTIIGASHLASLDADEGSDLAGEIEQIDIAAHRAQDLVRELLSFARREPGQPQPVDLSEITDEVTRLLRASMPPTVQSNCDSSGPMVVLGDPTHLHQIVMNLCKNAGEAIGSDEGLISVGFAPVKPPQGLIQRADGWVLLTVRDNGPGMSEDTRTRLFEPFFTTKPMGKGAGLGLAVVYGLVEEMGGLITVDSALGEGTCFSIYLPASSEQALSEGRQRQDMPRGTETIMLVDDDIEISGTFRRLLLRLGYRVEAFTSSVVALERFRKQPDRFDIILSDLMMPELSGEGLITAIRELRPEIPVLFCSGYKPDSIVVPGEQPVVLDKPVDPVDLANGLRQQLENRQTK</sequence>
<keyword evidence="5" id="KW-0472">Membrane</keyword>
<dbReference type="Gene3D" id="3.40.50.2300">
    <property type="match status" value="1"/>
</dbReference>
<dbReference type="PROSITE" id="PS50113">
    <property type="entry name" value="PAC"/>
    <property type="match status" value="1"/>
</dbReference>
<dbReference type="InterPro" id="IPR003661">
    <property type="entry name" value="HisK_dim/P_dom"/>
</dbReference>
<feature type="modified residue" description="4-aspartylphosphate" evidence="4">
    <location>
        <position position="669"/>
    </location>
</feature>
<evidence type="ECO:0000259" key="8">
    <source>
        <dbReference type="PROSITE" id="PS50112"/>
    </source>
</evidence>
<dbReference type="SUPFAM" id="SSF52172">
    <property type="entry name" value="CheY-like"/>
    <property type="match status" value="1"/>
</dbReference>
<keyword evidence="5" id="KW-0812">Transmembrane</keyword>
<dbReference type="SMART" id="SM00388">
    <property type="entry name" value="HisKA"/>
    <property type="match status" value="1"/>
</dbReference>
<dbReference type="GO" id="GO:0000155">
    <property type="term" value="F:phosphorelay sensor kinase activity"/>
    <property type="evidence" value="ECO:0007669"/>
    <property type="project" value="InterPro"/>
</dbReference>
<reference evidence="10 11" key="1">
    <citation type="submission" date="2019-12" db="EMBL/GenBank/DDBJ databases">
        <authorList>
            <person name="Zhang Y.-J."/>
        </authorList>
    </citation>
    <scope>NUCLEOTIDE SEQUENCE [LARGE SCALE GENOMIC DNA]</scope>
    <source>
        <strain evidence="10 11">CY05</strain>
    </source>
</reference>
<evidence type="ECO:0000259" key="9">
    <source>
        <dbReference type="PROSITE" id="PS50113"/>
    </source>
</evidence>
<evidence type="ECO:0000313" key="11">
    <source>
        <dbReference type="Proteomes" id="UP000478892"/>
    </source>
</evidence>
<dbReference type="InterPro" id="IPR011006">
    <property type="entry name" value="CheY-like_superfamily"/>
</dbReference>
<dbReference type="Proteomes" id="UP000478892">
    <property type="component" value="Unassembled WGS sequence"/>
</dbReference>
<dbReference type="EC" id="2.7.13.3" evidence="2"/>
<dbReference type="PANTHER" id="PTHR43065:SF42">
    <property type="entry name" value="TWO-COMPONENT SENSOR PPRA"/>
    <property type="match status" value="1"/>
</dbReference>
<dbReference type="Gene3D" id="3.30.565.10">
    <property type="entry name" value="Histidine kinase-like ATPase, C-terminal domain"/>
    <property type="match status" value="1"/>
</dbReference>
<feature type="domain" description="PAC" evidence="9">
    <location>
        <begin position="314"/>
        <end position="368"/>
    </location>
</feature>
<dbReference type="PRINTS" id="PR00344">
    <property type="entry name" value="BCTRLSENSOR"/>
</dbReference>
<dbReference type="RefSeq" id="WP_157024624.1">
    <property type="nucleotide sequence ID" value="NZ_WQLV01000020.1"/>
</dbReference>
<dbReference type="InterPro" id="IPR035965">
    <property type="entry name" value="PAS-like_dom_sf"/>
</dbReference>
<dbReference type="SUPFAM" id="SSF47384">
    <property type="entry name" value="Homodimeric domain of signal transducing histidine kinase"/>
    <property type="match status" value="1"/>
</dbReference>
<evidence type="ECO:0000313" key="10">
    <source>
        <dbReference type="EMBL" id="MVO18414.1"/>
    </source>
</evidence>
<evidence type="ECO:0000256" key="5">
    <source>
        <dbReference type="SAM" id="Phobius"/>
    </source>
</evidence>
<dbReference type="PROSITE" id="PS50112">
    <property type="entry name" value="PAS"/>
    <property type="match status" value="1"/>
</dbReference>
<organism evidence="10 11">
    <name type="scientific">Parasedimentitalea huanghaiensis</name>
    <dbReference type="NCBI Taxonomy" id="2682100"/>
    <lineage>
        <taxon>Bacteria</taxon>
        <taxon>Pseudomonadati</taxon>
        <taxon>Pseudomonadota</taxon>
        <taxon>Alphaproteobacteria</taxon>
        <taxon>Rhodobacterales</taxon>
        <taxon>Paracoccaceae</taxon>
        <taxon>Parasedimentitalea</taxon>
    </lineage>
</organism>
<dbReference type="EMBL" id="WQLV01000020">
    <property type="protein sequence ID" value="MVO18414.1"/>
    <property type="molecule type" value="Genomic_DNA"/>
</dbReference>
<dbReference type="Pfam" id="PF02518">
    <property type="entry name" value="HATPase_c"/>
    <property type="match status" value="1"/>
</dbReference>
<dbReference type="AlphaFoldDB" id="A0A6L6WL47"/>
<dbReference type="PROSITE" id="PS50109">
    <property type="entry name" value="HIS_KIN"/>
    <property type="match status" value="1"/>
</dbReference>
<dbReference type="Gene3D" id="3.30.450.20">
    <property type="entry name" value="PAS domain"/>
    <property type="match status" value="1"/>
</dbReference>
<feature type="transmembrane region" description="Helical" evidence="5">
    <location>
        <begin position="194"/>
        <end position="220"/>
    </location>
</feature>
<dbReference type="InterPro" id="IPR000014">
    <property type="entry name" value="PAS"/>
</dbReference>
<dbReference type="PROSITE" id="PS50110">
    <property type="entry name" value="RESPONSE_REGULATORY"/>
    <property type="match status" value="1"/>
</dbReference>
<dbReference type="InterPro" id="IPR000700">
    <property type="entry name" value="PAS-assoc_C"/>
</dbReference>
<dbReference type="SMART" id="SM00091">
    <property type="entry name" value="PAS"/>
    <property type="match status" value="1"/>
</dbReference>
<keyword evidence="11" id="KW-1185">Reference proteome</keyword>
<comment type="catalytic activity">
    <reaction evidence="1">
        <text>ATP + protein L-histidine = ADP + protein N-phospho-L-histidine.</text>
        <dbReference type="EC" id="2.7.13.3"/>
    </reaction>
</comment>
<dbReference type="Pfam" id="PF00072">
    <property type="entry name" value="Response_reg"/>
    <property type="match status" value="1"/>
</dbReference>
<dbReference type="InterPro" id="IPR036097">
    <property type="entry name" value="HisK_dim/P_sf"/>
</dbReference>
<dbReference type="InterPro" id="IPR003594">
    <property type="entry name" value="HATPase_dom"/>
</dbReference>
<dbReference type="Pfam" id="PF00512">
    <property type="entry name" value="HisKA"/>
    <property type="match status" value="1"/>
</dbReference>
<evidence type="ECO:0000256" key="3">
    <source>
        <dbReference type="ARBA" id="ARBA00022553"/>
    </source>
</evidence>
<name>A0A6L6WL47_9RHOB</name>
<dbReference type="PANTHER" id="PTHR43065">
    <property type="entry name" value="SENSOR HISTIDINE KINASE"/>
    <property type="match status" value="1"/>
</dbReference>
<evidence type="ECO:0000256" key="1">
    <source>
        <dbReference type="ARBA" id="ARBA00000085"/>
    </source>
</evidence>
<dbReference type="SMART" id="SM00387">
    <property type="entry name" value="HATPase_c"/>
    <property type="match status" value="1"/>
</dbReference>
<dbReference type="InterPro" id="IPR001610">
    <property type="entry name" value="PAC"/>
</dbReference>
<dbReference type="SUPFAM" id="SSF55874">
    <property type="entry name" value="ATPase domain of HSP90 chaperone/DNA topoisomerase II/histidine kinase"/>
    <property type="match status" value="1"/>
</dbReference>
<dbReference type="SUPFAM" id="SSF55785">
    <property type="entry name" value="PYP-like sensor domain (PAS domain)"/>
    <property type="match status" value="1"/>
</dbReference>
<feature type="domain" description="Histidine kinase" evidence="6">
    <location>
        <begin position="381"/>
        <end position="599"/>
    </location>
</feature>
<dbReference type="InterPro" id="IPR001789">
    <property type="entry name" value="Sig_transdc_resp-reg_receiver"/>
</dbReference>
<dbReference type="InterPro" id="IPR036890">
    <property type="entry name" value="HATPase_C_sf"/>
</dbReference>
<feature type="transmembrane region" description="Helical" evidence="5">
    <location>
        <begin position="15"/>
        <end position="36"/>
    </location>
</feature>
<dbReference type="SMART" id="SM00448">
    <property type="entry name" value="REC"/>
    <property type="match status" value="1"/>
</dbReference>
<keyword evidence="5" id="KW-1133">Transmembrane helix</keyword>
<evidence type="ECO:0000259" key="7">
    <source>
        <dbReference type="PROSITE" id="PS50110"/>
    </source>
</evidence>
<evidence type="ECO:0000256" key="4">
    <source>
        <dbReference type="PROSITE-ProRule" id="PRU00169"/>
    </source>
</evidence>
<dbReference type="Gene3D" id="1.10.287.130">
    <property type="match status" value="1"/>
</dbReference>
<dbReference type="InterPro" id="IPR005467">
    <property type="entry name" value="His_kinase_dom"/>
</dbReference>
<gene>
    <name evidence="10" type="ORF">GO984_21570</name>
</gene>